<protein>
    <recommendedName>
        <fullName evidence="4">CUB domain-containing protein</fullName>
    </recommendedName>
</protein>
<dbReference type="CDD" id="cd00041">
    <property type="entry name" value="CUB"/>
    <property type="match status" value="1"/>
</dbReference>
<dbReference type="Proteomes" id="UP000699462">
    <property type="component" value="Unassembled WGS sequence"/>
</dbReference>
<dbReference type="SUPFAM" id="SSF49854">
    <property type="entry name" value="Spermadhesin, CUB domain"/>
    <property type="match status" value="1"/>
</dbReference>
<organism evidence="5 6">
    <name type="scientific">Paragonimus westermani</name>
    <dbReference type="NCBI Taxonomy" id="34504"/>
    <lineage>
        <taxon>Eukaryota</taxon>
        <taxon>Metazoa</taxon>
        <taxon>Spiralia</taxon>
        <taxon>Lophotrochozoa</taxon>
        <taxon>Platyhelminthes</taxon>
        <taxon>Trematoda</taxon>
        <taxon>Digenea</taxon>
        <taxon>Plagiorchiida</taxon>
        <taxon>Troglotremata</taxon>
        <taxon>Troglotrematidae</taxon>
        <taxon>Paragonimus</taxon>
    </lineage>
</organism>
<reference evidence="5 6" key="1">
    <citation type="submission" date="2019-07" db="EMBL/GenBank/DDBJ databases">
        <title>Annotation for the trematode Paragonimus westermani.</title>
        <authorList>
            <person name="Choi Y.-J."/>
        </authorList>
    </citation>
    <scope>NUCLEOTIDE SEQUENCE [LARGE SCALE GENOMIC DNA]</scope>
    <source>
        <strain evidence="5">180907_Pwestermani</strain>
    </source>
</reference>
<dbReference type="PANTHER" id="PTHR24251">
    <property type="entry name" value="OVOCHYMASE-RELATED"/>
    <property type="match status" value="1"/>
</dbReference>
<dbReference type="AlphaFoldDB" id="A0A8T0DUW6"/>
<dbReference type="OrthoDB" id="6369184at2759"/>
<keyword evidence="6" id="KW-1185">Reference proteome</keyword>
<dbReference type="PROSITE" id="PS01180">
    <property type="entry name" value="CUB"/>
    <property type="match status" value="1"/>
</dbReference>
<evidence type="ECO:0000259" key="4">
    <source>
        <dbReference type="PROSITE" id="PS01180"/>
    </source>
</evidence>
<dbReference type="EMBL" id="JTDF01000688">
    <property type="protein sequence ID" value="KAF8571136.1"/>
    <property type="molecule type" value="Genomic_DNA"/>
</dbReference>
<dbReference type="InterPro" id="IPR035914">
    <property type="entry name" value="Sperma_CUB_dom_sf"/>
</dbReference>
<comment type="caution">
    <text evidence="3">Lacks conserved residue(s) required for the propagation of feature annotation.</text>
</comment>
<proteinExistence type="predicted"/>
<feature type="non-terminal residue" evidence="5">
    <location>
        <position position="124"/>
    </location>
</feature>
<accession>A0A8T0DUW6</accession>
<comment type="caution">
    <text evidence="5">The sequence shown here is derived from an EMBL/GenBank/DDBJ whole genome shotgun (WGS) entry which is preliminary data.</text>
</comment>
<dbReference type="Pfam" id="PF00431">
    <property type="entry name" value="CUB"/>
    <property type="match status" value="1"/>
</dbReference>
<evidence type="ECO:0000256" key="2">
    <source>
        <dbReference type="ARBA" id="ARBA00023157"/>
    </source>
</evidence>
<dbReference type="Gene3D" id="2.60.120.290">
    <property type="entry name" value="Spermadhesin, CUB domain"/>
    <property type="match status" value="1"/>
</dbReference>
<dbReference type="SMART" id="SM00042">
    <property type="entry name" value="CUB"/>
    <property type="match status" value="1"/>
</dbReference>
<keyword evidence="2" id="KW-1015">Disulfide bond</keyword>
<gene>
    <name evidence="5" type="ORF">P879_03084</name>
</gene>
<dbReference type="InterPro" id="IPR000859">
    <property type="entry name" value="CUB_dom"/>
</dbReference>
<evidence type="ECO:0000313" key="5">
    <source>
        <dbReference type="EMBL" id="KAF8571136.1"/>
    </source>
</evidence>
<feature type="domain" description="CUB" evidence="4">
    <location>
        <begin position="12"/>
        <end position="122"/>
    </location>
</feature>
<name>A0A8T0DUW6_9TREM</name>
<evidence type="ECO:0000256" key="1">
    <source>
        <dbReference type="ARBA" id="ARBA00022737"/>
    </source>
</evidence>
<sequence length="124" mass="13286">LFFNCCRFTADCYNGVVASTSPIIYPSSGNYPPNAFCNWRMEAAASMRVKITFSSVSIESSTTPYNDFLLVFDGPTCTSPILAKITGTATPTVTSSDNNTSLMFISNAVTQLTGFTATFASSKL</sequence>
<keyword evidence="1" id="KW-0677">Repeat</keyword>
<evidence type="ECO:0000256" key="3">
    <source>
        <dbReference type="PROSITE-ProRule" id="PRU00059"/>
    </source>
</evidence>
<evidence type="ECO:0000313" key="6">
    <source>
        <dbReference type="Proteomes" id="UP000699462"/>
    </source>
</evidence>